<dbReference type="InterPro" id="IPR002545">
    <property type="entry name" value="CheW-lke_dom"/>
</dbReference>
<dbReference type="InterPro" id="IPR036890">
    <property type="entry name" value="HATPase_C_sf"/>
</dbReference>
<dbReference type="Pfam" id="PF01584">
    <property type="entry name" value="CheW"/>
    <property type="match status" value="1"/>
</dbReference>
<protein>
    <recommendedName>
        <fullName evidence="3">Chemotaxis protein CheA</fullName>
        <ecNumber evidence="2">2.7.13.3</ecNumber>
    </recommendedName>
</protein>
<dbReference type="Pfam" id="PF02895">
    <property type="entry name" value="H-kinase_dim"/>
    <property type="match status" value="1"/>
</dbReference>
<dbReference type="InterPro" id="IPR037052">
    <property type="entry name" value="CheA-like_P2_sf"/>
</dbReference>
<dbReference type="GO" id="GO:0005524">
    <property type="term" value="F:ATP binding"/>
    <property type="evidence" value="ECO:0007669"/>
    <property type="project" value="UniProtKB-KW"/>
</dbReference>
<dbReference type="Pfam" id="PF01627">
    <property type="entry name" value="Hpt"/>
    <property type="match status" value="1"/>
</dbReference>
<dbReference type="Gene3D" id="3.30.70.1110">
    <property type="entry name" value="Histidine kinase CheA-like, P2 response regulator-binding domain"/>
    <property type="match status" value="1"/>
</dbReference>
<dbReference type="STRING" id="373903.Hore_07600"/>
<reference evidence="16 17" key="1">
    <citation type="journal article" date="2009" name="PLoS ONE">
        <title>Genome analysis of the anaerobic thermohalophilic bacterium Halothermothrix orenii.</title>
        <authorList>
            <person name="Mavromatis K."/>
            <person name="Ivanova N."/>
            <person name="Anderson I."/>
            <person name="Lykidis A."/>
            <person name="Hooper S.D."/>
            <person name="Sun H."/>
            <person name="Kunin V."/>
            <person name="Lapidus A."/>
            <person name="Hugenholtz P."/>
            <person name="Patel B."/>
            <person name="Kyrpides N.C."/>
        </authorList>
    </citation>
    <scope>NUCLEOTIDE SEQUENCE [LARGE SCALE GENOMIC DNA]</scope>
    <source>
        <strain evidence="17">H 168 / OCM 544 / DSM 9562</strain>
    </source>
</reference>
<dbReference type="CDD" id="cd00731">
    <property type="entry name" value="CheA_reg"/>
    <property type="match status" value="1"/>
</dbReference>
<dbReference type="InterPro" id="IPR008207">
    <property type="entry name" value="Sig_transdc_His_kin_Hpt_dom"/>
</dbReference>
<name>B8CW48_HALOH</name>
<dbReference type="SUPFAM" id="SSF47384">
    <property type="entry name" value="Homodimeric domain of signal transducing histidine kinase"/>
    <property type="match status" value="1"/>
</dbReference>
<dbReference type="SUPFAM" id="SSF55874">
    <property type="entry name" value="ATPase domain of HSP90 chaperone/DNA topoisomerase II/histidine kinase"/>
    <property type="match status" value="1"/>
</dbReference>
<dbReference type="eggNOG" id="COG0643">
    <property type="taxonomic scope" value="Bacteria"/>
</dbReference>
<dbReference type="Gene3D" id="2.30.30.40">
    <property type="entry name" value="SH3 Domains"/>
    <property type="match status" value="1"/>
</dbReference>
<dbReference type="InterPro" id="IPR036097">
    <property type="entry name" value="HisK_dim/P_sf"/>
</dbReference>
<dbReference type="RefSeq" id="WP_012635705.1">
    <property type="nucleotide sequence ID" value="NC_011899.1"/>
</dbReference>
<dbReference type="PROSITE" id="PS50894">
    <property type="entry name" value="HPT"/>
    <property type="match status" value="1"/>
</dbReference>
<dbReference type="SMART" id="SM00073">
    <property type="entry name" value="HPT"/>
    <property type="match status" value="1"/>
</dbReference>
<dbReference type="SMART" id="SM01231">
    <property type="entry name" value="H-kinase_dim"/>
    <property type="match status" value="1"/>
</dbReference>
<dbReference type="InterPro" id="IPR036641">
    <property type="entry name" value="HPT_dom_sf"/>
</dbReference>
<proteinExistence type="predicted"/>
<dbReference type="Proteomes" id="UP000000719">
    <property type="component" value="Chromosome"/>
</dbReference>
<comment type="catalytic activity">
    <reaction evidence="1">
        <text>ATP + protein L-histidine = ADP + protein N-phospho-L-histidine.</text>
        <dbReference type="EC" id="2.7.13.3"/>
    </reaction>
</comment>
<keyword evidence="5 11" id="KW-0597">Phosphoprotein</keyword>
<evidence type="ECO:0000313" key="16">
    <source>
        <dbReference type="EMBL" id="ACL69517.1"/>
    </source>
</evidence>
<dbReference type="SMART" id="SM00260">
    <property type="entry name" value="CheW"/>
    <property type="match status" value="1"/>
</dbReference>
<dbReference type="OrthoDB" id="9803176at2"/>
<dbReference type="EMBL" id="CP001098">
    <property type="protein sequence ID" value="ACL69517.1"/>
    <property type="molecule type" value="Genomic_DNA"/>
</dbReference>
<dbReference type="Pfam" id="PF07194">
    <property type="entry name" value="P2"/>
    <property type="match status" value="1"/>
</dbReference>
<dbReference type="PROSITE" id="PS50851">
    <property type="entry name" value="CHEW"/>
    <property type="match status" value="1"/>
</dbReference>
<keyword evidence="6" id="KW-0808">Transferase</keyword>
<keyword evidence="17" id="KW-1185">Reference proteome</keyword>
<dbReference type="InterPro" id="IPR036061">
    <property type="entry name" value="CheW-like_dom_sf"/>
</dbReference>
<keyword evidence="10" id="KW-0902">Two-component regulatory system</keyword>
<dbReference type="PROSITE" id="PS50109">
    <property type="entry name" value="HIS_KIN"/>
    <property type="match status" value="1"/>
</dbReference>
<feature type="modified residue" description="Phosphohistidine" evidence="11">
    <location>
        <position position="45"/>
    </location>
</feature>
<dbReference type="SUPFAM" id="SSF50341">
    <property type="entry name" value="CheW-like"/>
    <property type="match status" value="1"/>
</dbReference>
<evidence type="ECO:0000256" key="9">
    <source>
        <dbReference type="ARBA" id="ARBA00022840"/>
    </source>
</evidence>
<evidence type="ECO:0000259" key="13">
    <source>
        <dbReference type="PROSITE" id="PS50109"/>
    </source>
</evidence>
<dbReference type="InterPro" id="IPR003594">
    <property type="entry name" value="HATPase_dom"/>
</dbReference>
<dbReference type="KEGG" id="hor:Hore_07600"/>
<keyword evidence="7" id="KW-0547">Nucleotide-binding</keyword>
<evidence type="ECO:0000256" key="2">
    <source>
        <dbReference type="ARBA" id="ARBA00012438"/>
    </source>
</evidence>
<dbReference type="PANTHER" id="PTHR43395">
    <property type="entry name" value="SENSOR HISTIDINE KINASE CHEA"/>
    <property type="match status" value="1"/>
</dbReference>
<dbReference type="EC" id="2.7.13.3" evidence="2"/>
<organism evidence="16 17">
    <name type="scientific">Halothermothrix orenii (strain H 168 / OCM 544 / DSM 9562)</name>
    <dbReference type="NCBI Taxonomy" id="373903"/>
    <lineage>
        <taxon>Bacteria</taxon>
        <taxon>Bacillati</taxon>
        <taxon>Bacillota</taxon>
        <taxon>Clostridia</taxon>
        <taxon>Halanaerobiales</taxon>
        <taxon>Halothermotrichaceae</taxon>
        <taxon>Halothermothrix</taxon>
    </lineage>
</organism>
<dbReference type="eggNOG" id="COG2198">
    <property type="taxonomic scope" value="Bacteria"/>
</dbReference>
<accession>B8CW48</accession>
<feature type="domain" description="CheW-like" evidence="14">
    <location>
        <begin position="523"/>
        <end position="655"/>
    </location>
</feature>
<dbReference type="Gene3D" id="1.20.120.160">
    <property type="entry name" value="HPT domain"/>
    <property type="match status" value="1"/>
</dbReference>
<keyword evidence="8 16" id="KW-0418">Kinase</keyword>
<evidence type="ECO:0000256" key="12">
    <source>
        <dbReference type="SAM" id="MobiDB-lite"/>
    </source>
</evidence>
<dbReference type="FunFam" id="2.30.30.40:FF:000048">
    <property type="entry name" value="Chemotaxis protein CheA, putative"/>
    <property type="match status" value="1"/>
</dbReference>
<gene>
    <name evidence="16" type="ordered locus">Hore_07600</name>
</gene>
<dbReference type="CDD" id="cd00088">
    <property type="entry name" value="HPT"/>
    <property type="match status" value="1"/>
</dbReference>
<keyword evidence="9" id="KW-0067">ATP-binding</keyword>
<dbReference type="InterPro" id="IPR004105">
    <property type="entry name" value="CheA-like_dim"/>
</dbReference>
<dbReference type="SUPFAM" id="SSF47226">
    <property type="entry name" value="Histidine-containing phosphotransfer domain, HPT domain"/>
    <property type="match status" value="1"/>
</dbReference>
<dbReference type="AlphaFoldDB" id="B8CW48"/>
<dbReference type="InterPro" id="IPR010808">
    <property type="entry name" value="CheA_P2-bd"/>
</dbReference>
<dbReference type="CDD" id="cd16916">
    <property type="entry name" value="HATPase_CheA-like"/>
    <property type="match status" value="1"/>
</dbReference>
<dbReference type="InterPro" id="IPR035891">
    <property type="entry name" value="CheY-binding_CheA"/>
</dbReference>
<dbReference type="GO" id="GO:0005737">
    <property type="term" value="C:cytoplasm"/>
    <property type="evidence" value="ECO:0007669"/>
    <property type="project" value="InterPro"/>
</dbReference>
<feature type="domain" description="HPt" evidence="15">
    <location>
        <begin position="1"/>
        <end position="102"/>
    </location>
</feature>
<dbReference type="SMART" id="SM00387">
    <property type="entry name" value="HATPase_c"/>
    <property type="match status" value="1"/>
</dbReference>
<dbReference type="HOGENOM" id="CLU_000650_3_6_9"/>
<dbReference type="Gene3D" id="3.30.565.10">
    <property type="entry name" value="Histidine kinase-like ATPase, C-terminal domain"/>
    <property type="match status" value="1"/>
</dbReference>
<evidence type="ECO:0000256" key="1">
    <source>
        <dbReference type="ARBA" id="ARBA00000085"/>
    </source>
</evidence>
<evidence type="ECO:0000256" key="4">
    <source>
        <dbReference type="ARBA" id="ARBA00022500"/>
    </source>
</evidence>
<dbReference type="FunFam" id="3.30.565.10:FF:000016">
    <property type="entry name" value="Chemotaxis protein CheA, putative"/>
    <property type="match status" value="1"/>
</dbReference>
<dbReference type="PANTHER" id="PTHR43395:SF1">
    <property type="entry name" value="CHEMOTAXIS PROTEIN CHEA"/>
    <property type="match status" value="1"/>
</dbReference>
<feature type="compositionally biased region" description="Basic residues" evidence="12">
    <location>
        <begin position="255"/>
        <end position="269"/>
    </location>
</feature>
<evidence type="ECO:0000256" key="6">
    <source>
        <dbReference type="ARBA" id="ARBA00022679"/>
    </source>
</evidence>
<evidence type="ECO:0000256" key="11">
    <source>
        <dbReference type="PROSITE-ProRule" id="PRU00110"/>
    </source>
</evidence>
<dbReference type="Pfam" id="PF02518">
    <property type="entry name" value="HATPase_c"/>
    <property type="match status" value="1"/>
</dbReference>
<evidence type="ECO:0000259" key="15">
    <source>
        <dbReference type="PROSITE" id="PS50894"/>
    </source>
</evidence>
<dbReference type="PRINTS" id="PR00344">
    <property type="entry name" value="BCTRLSENSOR"/>
</dbReference>
<sequence>MDNNYLQMFFDESSEYLRILNENVLALEQDPENIELINEVFRAAHSLKGMAATMGFQYLTDLTHKIENILDKVRNGQLNINEDIIDLLFDGLDYIKQLVEDIKNEGEEATDVSAYIKDLENYVDIEGVSLDEDSSPGDISFSDEEKKEIFAKMHESDNIYKVNVKLVKDCLLKNVRGFMILKNAEELGYLVKSKPTKDNIEDEDFGDSISLILVSKLNSSEIKKELGNIVDVDKVEIEVINNEFNESSEQQNTIKKVKPTSKKTSKKRLTSMEVSPTVRVDINKLDNLMNMVGELLINKTRLEDLNIESEVYQDIIQQLDRVTMELHHIVMQIRMVPIGGIFNRFPRMVRDLSKELNKEIDLIIEGAETELDRSIIDELVDPLIHILRNAVDHGIESPEERVKKGKDRRGTILLQAYQKGSEIIIEVEDDGRGIEPEVLAEKAIEKGLVTLEEVEAMDDRDKLNLIFRPGFSTSKTITDVSGRGVGMDVVKRVVESLDGQIFIESDVDVGTRFTISLPLTLAITQALMVKVNEEIFAIPLNAISETLTVTPDDIRQVRGQDVIVLRDRTIPIVECSKQLNMDVEYGLYLKREEIPVVIINQGDRQVGLIVDELLNQQEIVIKSLGSYLVDTKNISGATIVGDGDVALILDVRNIA</sequence>
<evidence type="ECO:0000256" key="3">
    <source>
        <dbReference type="ARBA" id="ARBA00021495"/>
    </source>
</evidence>
<evidence type="ECO:0000256" key="10">
    <source>
        <dbReference type="ARBA" id="ARBA00023012"/>
    </source>
</evidence>
<dbReference type="InterPro" id="IPR051315">
    <property type="entry name" value="Bact_Chemotaxis_CheA"/>
</dbReference>
<dbReference type="GO" id="GO:0006935">
    <property type="term" value="P:chemotaxis"/>
    <property type="evidence" value="ECO:0007669"/>
    <property type="project" value="UniProtKB-KW"/>
</dbReference>
<feature type="domain" description="Histidine kinase" evidence="13">
    <location>
        <begin position="273"/>
        <end position="521"/>
    </location>
</feature>
<evidence type="ECO:0000259" key="14">
    <source>
        <dbReference type="PROSITE" id="PS50851"/>
    </source>
</evidence>
<dbReference type="InterPro" id="IPR005467">
    <property type="entry name" value="His_kinase_dom"/>
</dbReference>
<evidence type="ECO:0000256" key="8">
    <source>
        <dbReference type="ARBA" id="ARBA00022777"/>
    </source>
</evidence>
<evidence type="ECO:0000313" key="17">
    <source>
        <dbReference type="Proteomes" id="UP000000719"/>
    </source>
</evidence>
<keyword evidence="4" id="KW-0145">Chemotaxis</keyword>
<dbReference type="Gene3D" id="1.10.287.560">
    <property type="entry name" value="Histidine kinase CheA-like, homodimeric domain"/>
    <property type="match status" value="1"/>
</dbReference>
<evidence type="ECO:0000256" key="7">
    <source>
        <dbReference type="ARBA" id="ARBA00022741"/>
    </source>
</evidence>
<dbReference type="SUPFAM" id="SSF55052">
    <property type="entry name" value="CheY-binding domain of CheA"/>
    <property type="match status" value="1"/>
</dbReference>
<feature type="region of interest" description="Disordered" evidence="12">
    <location>
        <begin position="248"/>
        <end position="270"/>
    </location>
</feature>
<dbReference type="InterPro" id="IPR037006">
    <property type="entry name" value="CheA-like_homodim_sf"/>
</dbReference>
<dbReference type="GO" id="GO:0000155">
    <property type="term" value="F:phosphorelay sensor kinase activity"/>
    <property type="evidence" value="ECO:0007669"/>
    <property type="project" value="InterPro"/>
</dbReference>
<dbReference type="InterPro" id="IPR004358">
    <property type="entry name" value="Sig_transdc_His_kin-like_C"/>
</dbReference>
<evidence type="ECO:0000256" key="5">
    <source>
        <dbReference type="ARBA" id="ARBA00022553"/>
    </source>
</evidence>